<feature type="active site" description="Nucleophile" evidence="4">
    <location>
        <position position="79"/>
    </location>
</feature>
<evidence type="ECO:0000313" key="6">
    <source>
        <dbReference type="EMBL" id="MBX6982490.1"/>
    </source>
</evidence>
<dbReference type="PROSITE" id="PS50984">
    <property type="entry name" value="TRUD"/>
    <property type="match status" value="1"/>
</dbReference>
<dbReference type="KEGG" id="prg:RB151_034890"/>
<name>A0A1J0EB04_PRORE</name>
<dbReference type="EMBL" id="SHDO01000029">
    <property type="protein sequence ID" value="MBX6982490.1"/>
    <property type="molecule type" value="Genomic_DNA"/>
</dbReference>
<evidence type="ECO:0000256" key="4">
    <source>
        <dbReference type="HAMAP-Rule" id="MF_01082"/>
    </source>
</evidence>
<sequence>MKAMNVQYLHGKPLSSGTLKSVPEDFIVKEDLGFELDGEGEHVMVRVEKTGCNTLFVAEQLAKFAKISARAVSYAGLKDRHAVTEQWFCLQMPGKETPDFSAWQLEGCRVLATTRQKRKLRIGSLKGNQFEITLRDISDAKDVEQRLEKVALSGVPNYFGEQRFGRGGQNLTQALRWANQEIHVRERNKRSFYLSAARSAMFNHIASERIANNTVHQVLLGDALQLTGRGSWFVATSDELLTLQERVLSTELSITAPLPGDGELGSQDDALGFEIHCLEDYQPFMALMKSERASLVRRAVIIKPQGLQWQWLDNTTVKLTFFLNSGSFATSVVREIINQNGQDNADAKDFIE</sequence>
<feature type="binding site" evidence="4">
    <location>
        <position position="26"/>
    </location>
    <ligand>
        <name>substrate</name>
    </ligand>
</feature>
<dbReference type="GO" id="GO:0003723">
    <property type="term" value="F:RNA binding"/>
    <property type="evidence" value="ECO:0007669"/>
    <property type="project" value="InterPro"/>
</dbReference>
<keyword evidence="3 4" id="KW-0413">Isomerase</keyword>
<gene>
    <name evidence="4 6" type="primary">truD</name>
    <name evidence="6" type="ORF">EX242_19815</name>
</gene>
<dbReference type="InterPro" id="IPR043165">
    <property type="entry name" value="TruD_insert_sf"/>
</dbReference>
<keyword evidence="2 4" id="KW-0819">tRNA processing</keyword>
<dbReference type="InterPro" id="IPR011760">
    <property type="entry name" value="PsdUridine_synth_TruD_insert"/>
</dbReference>
<dbReference type="InterPro" id="IPR042214">
    <property type="entry name" value="TruD_catalytic"/>
</dbReference>
<dbReference type="GO" id="GO:0160150">
    <property type="term" value="F:tRNA pseudouridine(13) synthase activity"/>
    <property type="evidence" value="ECO:0007669"/>
    <property type="project" value="UniProtKB-EC"/>
</dbReference>
<dbReference type="AlphaFoldDB" id="A0A1J0EB04"/>
<comment type="catalytic activity">
    <reaction evidence="4">
        <text>uridine(13) in tRNA = pseudouridine(13) in tRNA</text>
        <dbReference type="Rhea" id="RHEA:42540"/>
        <dbReference type="Rhea" id="RHEA-COMP:10105"/>
        <dbReference type="Rhea" id="RHEA-COMP:10106"/>
        <dbReference type="ChEBI" id="CHEBI:65314"/>
        <dbReference type="ChEBI" id="CHEBI:65315"/>
        <dbReference type="EC" id="5.4.99.27"/>
    </reaction>
</comment>
<dbReference type="InterPro" id="IPR050170">
    <property type="entry name" value="TruD_pseudoU_synthase"/>
</dbReference>
<dbReference type="OrthoDB" id="1550679at2"/>
<organism evidence="6 7">
    <name type="scientific">Providencia rettgeri</name>
    <dbReference type="NCBI Taxonomy" id="587"/>
    <lineage>
        <taxon>Bacteria</taxon>
        <taxon>Pseudomonadati</taxon>
        <taxon>Pseudomonadota</taxon>
        <taxon>Gammaproteobacteria</taxon>
        <taxon>Enterobacterales</taxon>
        <taxon>Morganellaceae</taxon>
        <taxon>Providencia</taxon>
    </lineage>
</organism>
<dbReference type="PANTHER" id="PTHR47811">
    <property type="entry name" value="TRNA PSEUDOURIDINE SYNTHASE D"/>
    <property type="match status" value="1"/>
</dbReference>
<dbReference type="GO" id="GO:0005829">
    <property type="term" value="C:cytosol"/>
    <property type="evidence" value="ECO:0007669"/>
    <property type="project" value="TreeGrafter"/>
</dbReference>
<comment type="similarity">
    <text evidence="1 4">Belongs to the pseudouridine synthase TruD family.</text>
</comment>
<comment type="function">
    <text evidence="4">Responsible for synthesis of pseudouridine from uracil-13 in transfer RNAs.</text>
</comment>
<evidence type="ECO:0000256" key="2">
    <source>
        <dbReference type="ARBA" id="ARBA00022694"/>
    </source>
</evidence>
<dbReference type="EC" id="5.4.99.27" evidence="4"/>
<dbReference type="Pfam" id="PF01142">
    <property type="entry name" value="TruD"/>
    <property type="match status" value="2"/>
</dbReference>
<dbReference type="SUPFAM" id="SSF55120">
    <property type="entry name" value="Pseudouridine synthase"/>
    <property type="match status" value="1"/>
</dbReference>
<evidence type="ECO:0000259" key="5">
    <source>
        <dbReference type="PROSITE" id="PS50984"/>
    </source>
</evidence>
<dbReference type="PANTHER" id="PTHR47811:SF1">
    <property type="entry name" value="TRNA PSEUDOURIDINE SYNTHASE D"/>
    <property type="match status" value="1"/>
</dbReference>
<dbReference type="FunFam" id="3.30.2350.20:FF:000001">
    <property type="entry name" value="tRNA pseudouridine synthase D"/>
    <property type="match status" value="1"/>
</dbReference>
<feature type="binding site" evidence="4">
    <location>
        <position position="128"/>
    </location>
    <ligand>
        <name>substrate</name>
    </ligand>
</feature>
<dbReference type="NCBIfam" id="NF002155">
    <property type="entry name" value="PRK00984.1-4"/>
    <property type="match status" value="1"/>
</dbReference>
<dbReference type="PROSITE" id="PS01268">
    <property type="entry name" value="UPF0024"/>
    <property type="match status" value="1"/>
</dbReference>
<dbReference type="HAMAP" id="MF_01082">
    <property type="entry name" value="TruD"/>
    <property type="match status" value="1"/>
</dbReference>
<evidence type="ECO:0000256" key="1">
    <source>
        <dbReference type="ARBA" id="ARBA00007953"/>
    </source>
</evidence>
<protein>
    <recommendedName>
        <fullName evidence="4">tRNA pseudouridine synthase D</fullName>
        <ecNumber evidence="4">5.4.99.27</ecNumber>
    </recommendedName>
    <alternativeName>
        <fullName evidence="4">tRNA pseudouridine(13) synthase</fullName>
    </alternativeName>
    <alternativeName>
        <fullName evidence="4">tRNA pseudouridylate synthase D</fullName>
    </alternativeName>
    <alternativeName>
        <fullName evidence="4">tRNA-uridine isomerase D</fullName>
    </alternativeName>
</protein>
<evidence type="ECO:0000313" key="7">
    <source>
        <dbReference type="Proteomes" id="UP000824410"/>
    </source>
</evidence>
<dbReference type="Proteomes" id="UP000824410">
    <property type="component" value="Unassembled WGS sequence"/>
</dbReference>
<dbReference type="Gene3D" id="3.30.2350.20">
    <property type="entry name" value="TruD, catalytic domain"/>
    <property type="match status" value="1"/>
</dbReference>
<dbReference type="Gene3D" id="3.30.2340.10">
    <property type="entry name" value="TruD, insertion domain"/>
    <property type="match status" value="1"/>
</dbReference>
<dbReference type="InterPro" id="IPR001656">
    <property type="entry name" value="PsdUridine_synth_TruD"/>
</dbReference>
<comment type="caution">
    <text evidence="6">The sequence shown here is derived from an EMBL/GenBank/DDBJ whole genome shotgun (WGS) entry which is preliminary data.</text>
</comment>
<reference evidence="6" key="1">
    <citation type="submission" date="2019-02" db="EMBL/GenBank/DDBJ databases">
        <title>Genomic characterization of isolates from hospital effluents in KZN, South Africa.</title>
        <authorList>
            <person name="Ntshobeni N."/>
            <person name="Allam M."/>
            <person name="Ismail A."/>
            <person name="Amoako D."/>
            <person name="Essack S."/>
            <person name="Chenia H."/>
        </authorList>
    </citation>
    <scope>NUCLEOTIDE SEQUENCE</scope>
    <source>
        <strain evidence="6">AFE97_S1</strain>
    </source>
</reference>
<dbReference type="CDD" id="cd02575">
    <property type="entry name" value="PseudoU_synth_EcTruD"/>
    <property type="match status" value="1"/>
</dbReference>
<proteinExistence type="inferred from homology"/>
<dbReference type="GO" id="GO:0031119">
    <property type="term" value="P:tRNA pseudouridine synthesis"/>
    <property type="evidence" value="ECO:0007669"/>
    <property type="project" value="UniProtKB-UniRule"/>
</dbReference>
<dbReference type="RefSeq" id="WP_071548560.1">
    <property type="nucleotide sequence ID" value="NZ_ABEXNG020000011.1"/>
</dbReference>
<feature type="domain" description="TRUD" evidence="5">
    <location>
        <begin position="154"/>
        <end position="303"/>
    </location>
</feature>
<feature type="binding site" evidence="4">
    <location>
        <position position="328"/>
    </location>
    <ligand>
        <name>substrate</name>
    </ligand>
</feature>
<dbReference type="InterPro" id="IPR020103">
    <property type="entry name" value="PsdUridine_synth_cat_dom_sf"/>
</dbReference>
<evidence type="ECO:0000256" key="3">
    <source>
        <dbReference type="ARBA" id="ARBA00023235"/>
    </source>
</evidence>
<accession>A0A1J0EB04</accession>
<dbReference type="NCBIfam" id="TIGR00094">
    <property type="entry name" value="tRNA_TruD_broad"/>
    <property type="match status" value="1"/>
</dbReference>
<dbReference type="InterPro" id="IPR020119">
    <property type="entry name" value="PsdUridine_synth_TruD_CS"/>
</dbReference>